<dbReference type="Pfam" id="PF02771">
    <property type="entry name" value="Acyl-CoA_dh_N"/>
    <property type="match status" value="1"/>
</dbReference>
<dbReference type="InterPro" id="IPR009100">
    <property type="entry name" value="AcylCoA_DH/oxidase_NM_dom_sf"/>
</dbReference>
<dbReference type="RefSeq" id="WP_147153329.1">
    <property type="nucleotide sequence ID" value="NZ_BKAJ01000097.1"/>
</dbReference>
<evidence type="ECO:0000313" key="11">
    <source>
        <dbReference type="Proteomes" id="UP000321058"/>
    </source>
</evidence>
<evidence type="ECO:0000259" key="9">
    <source>
        <dbReference type="Pfam" id="PF02771"/>
    </source>
</evidence>
<dbReference type="Proteomes" id="UP000321058">
    <property type="component" value="Unassembled WGS sequence"/>
</dbReference>
<evidence type="ECO:0000256" key="3">
    <source>
        <dbReference type="ARBA" id="ARBA00022630"/>
    </source>
</evidence>
<dbReference type="GO" id="GO:0050660">
    <property type="term" value="F:flavin adenine dinucleotide binding"/>
    <property type="evidence" value="ECO:0007669"/>
    <property type="project" value="InterPro"/>
</dbReference>
<dbReference type="GO" id="GO:0005737">
    <property type="term" value="C:cytoplasm"/>
    <property type="evidence" value="ECO:0007669"/>
    <property type="project" value="TreeGrafter"/>
</dbReference>
<dbReference type="InterPro" id="IPR050741">
    <property type="entry name" value="Acyl-CoA_dehydrogenase"/>
</dbReference>
<feature type="domain" description="Acyl-CoA dehydrogenase/oxidase C-terminal" evidence="7">
    <location>
        <begin position="234"/>
        <end position="383"/>
    </location>
</feature>
<dbReference type="Gene3D" id="2.40.110.10">
    <property type="entry name" value="Butyryl-CoA Dehydrogenase, subunit A, domain 2"/>
    <property type="match status" value="1"/>
</dbReference>
<proteinExistence type="inferred from homology"/>
<dbReference type="Gene3D" id="1.20.140.10">
    <property type="entry name" value="Butyryl-CoA Dehydrogenase, subunit A, domain 3"/>
    <property type="match status" value="1"/>
</dbReference>
<dbReference type="InterPro" id="IPR036250">
    <property type="entry name" value="AcylCo_DH-like_C"/>
</dbReference>
<dbReference type="Pfam" id="PF00441">
    <property type="entry name" value="Acyl-CoA_dh_1"/>
    <property type="match status" value="1"/>
</dbReference>
<sequence length="386" mass="42734">MYQVSEEHRMLRDLVKKFVRNELMPLEKNILDRFASGQPAALSDEENKKLFKQCKDLGLWALDVPEEVGGANLPWTALVGVNEELGYTAVPFTFPPDSPNLHMLLATASPEQRKKYLEPYAAGETTSAIAISEPGAGGDPAGMKTRAVKDGNDWVINGRKIWISRIAKADFTIAMAVTDPEKGSRGGITAFLVDKGTPGLVVARAIPMLAGQRTYEVVFEDCRVPDTQVLGRIGQGFAPMQLRLTVRRLQMGAWCIGMAQRALDMLVDHANQRVTFGEKLADRQAIQWWVADAATKLHACRLMVMDAAVKQDEGRDVRMEASMIKVFATEMATEIIDHAQQAFGAMGVTQELPLSWLAQKVRTMRVYEGPSEVHRMVIARRILGGR</sequence>
<evidence type="ECO:0000256" key="6">
    <source>
        <dbReference type="RuleBase" id="RU362125"/>
    </source>
</evidence>
<accession>A0A512NH47</accession>
<gene>
    <name evidence="10" type="primary">acd_2</name>
    <name evidence="10" type="ORF">RSO01_54290</name>
</gene>
<comment type="similarity">
    <text evidence="2 6">Belongs to the acyl-CoA dehydrogenase family.</text>
</comment>
<dbReference type="OrthoDB" id="5510711at2"/>
<comment type="caution">
    <text evidence="10">The sequence shown here is derived from an EMBL/GenBank/DDBJ whole genome shotgun (WGS) entry which is preliminary data.</text>
</comment>
<evidence type="ECO:0000256" key="1">
    <source>
        <dbReference type="ARBA" id="ARBA00001974"/>
    </source>
</evidence>
<keyword evidence="3 6" id="KW-0285">Flavoprotein</keyword>
<protein>
    <submittedName>
        <fullName evidence="10">Acyl-CoA dehydrogenase</fullName>
    </submittedName>
</protein>
<dbReference type="PANTHER" id="PTHR48083">
    <property type="entry name" value="MEDIUM-CHAIN SPECIFIC ACYL-COA DEHYDROGENASE, MITOCHONDRIAL-RELATED"/>
    <property type="match status" value="1"/>
</dbReference>
<dbReference type="PANTHER" id="PTHR48083:SF2">
    <property type="entry name" value="MEDIUM-CHAIN SPECIFIC ACYL-COA DEHYDROGENASE, MITOCHONDRIAL"/>
    <property type="match status" value="1"/>
</dbReference>
<dbReference type="EMBL" id="BKAJ01000097">
    <property type="protein sequence ID" value="GEP58263.1"/>
    <property type="molecule type" value="Genomic_DNA"/>
</dbReference>
<keyword evidence="5 6" id="KW-0560">Oxidoreductase</keyword>
<dbReference type="GO" id="GO:0033539">
    <property type="term" value="P:fatty acid beta-oxidation using acyl-CoA dehydrogenase"/>
    <property type="evidence" value="ECO:0007669"/>
    <property type="project" value="TreeGrafter"/>
</dbReference>
<dbReference type="SUPFAM" id="SSF47203">
    <property type="entry name" value="Acyl-CoA dehydrogenase C-terminal domain-like"/>
    <property type="match status" value="1"/>
</dbReference>
<evidence type="ECO:0000259" key="8">
    <source>
        <dbReference type="Pfam" id="PF02770"/>
    </source>
</evidence>
<dbReference type="AlphaFoldDB" id="A0A512NH47"/>
<evidence type="ECO:0000256" key="4">
    <source>
        <dbReference type="ARBA" id="ARBA00022827"/>
    </source>
</evidence>
<reference evidence="10 11" key="1">
    <citation type="submission" date="2019-07" db="EMBL/GenBank/DDBJ databases">
        <title>Whole genome shotgun sequence of Reyranella soli NBRC 108950.</title>
        <authorList>
            <person name="Hosoyama A."/>
            <person name="Uohara A."/>
            <person name="Ohji S."/>
            <person name="Ichikawa N."/>
        </authorList>
    </citation>
    <scope>NUCLEOTIDE SEQUENCE [LARGE SCALE GENOMIC DNA]</scope>
    <source>
        <strain evidence="10 11">NBRC 108950</strain>
    </source>
</reference>
<dbReference type="PIRSF" id="PIRSF016578">
    <property type="entry name" value="HsaA"/>
    <property type="match status" value="1"/>
</dbReference>
<name>A0A512NH47_9HYPH</name>
<evidence type="ECO:0000256" key="5">
    <source>
        <dbReference type="ARBA" id="ARBA00023002"/>
    </source>
</evidence>
<feature type="domain" description="Acyl-CoA oxidase/dehydrogenase middle" evidence="8">
    <location>
        <begin position="128"/>
        <end position="222"/>
    </location>
</feature>
<dbReference type="InterPro" id="IPR046373">
    <property type="entry name" value="Acyl-CoA_Oxase/DH_mid-dom_sf"/>
</dbReference>
<dbReference type="FunFam" id="2.40.110.10:FF:000002">
    <property type="entry name" value="Acyl-CoA dehydrogenase fadE12"/>
    <property type="match status" value="1"/>
</dbReference>
<keyword evidence="4 6" id="KW-0274">FAD</keyword>
<dbReference type="InterPro" id="IPR037069">
    <property type="entry name" value="AcylCoA_DH/ox_N_sf"/>
</dbReference>
<dbReference type="FunFam" id="1.20.140.10:FF:000001">
    <property type="entry name" value="Acyl-CoA dehydrogenase"/>
    <property type="match status" value="1"/>
</dbReference>
<comment type="cofactor">
    <cofactor evidence="1 6">
        <name>FAD</name>
        <dbReference type="ChEBI" id="CHEBI:57692"/>
    </cofactor>
</comment>
<keyword evidence="11" id="KW-1185">Reference proteome</keyword>
<dbReference type="InterPro" id="IPR009075">
    <property type="entry name" value="AcylCo_DH/oxidase_C"/>
</dbReference>
<dbReference type="GO" id="GO:0003995">
    <property type="term" value="F:acyl-CoA dehydrogenase activity"/>
    <property type="evidence" value="ECO:0007669"/>
    <property type="project" value="TreeGrafter"/>
</dbReference>
<evidence type="ECO:0000256" key="2">
    <source>
        <dbReference type="ARBA" id="ARBA00009347"/>
    </source>
</evidence>
<organism evidence="10 11">
    <name type="scientific">Reyranella soli</name>
    <dbReference type="NCBI Taxonomy" id="1230389"/>
    <lineage>
        <taxon>Bacteria</taxon>
        <taxon>Pseudomonadati</taxon>
        <taxon>Pseudomonadota</taxon>
        <taxon>Alphaproteobacteria</taxon>
        <taxon>Hyphomicrobiales</taxon>
        <taxon>Reyranellaceae</taxon>
        <taxon>Reyranella</taxon>
    </lineage>
</organism>
<dbReference type="SUPFAM" id="SSF56645">
    <property type="entry name" value="Acyl-CoA dehydrogenase NM domain-like"/>
    <property type="match status" value="1"/>
</dbReference>
<evidence type="ECO:0000313" key="10">
    <source>
        <dbReference type="EMBL" id="GEP58263.1"/>
    </source>
</evidence>
<dbReference type="InterPro" id="IPR006091">
    <property type="entry name" value="Acyl-CoA_Oxase/DH_mid-dom"/>
</dbReference>
<dbReference type="InterPro" id="IPR013786">
    <property type="entry name" value="AcylCoA_DH/ox_N"/>
</dbReference>
<evidence type="ECO:0000259" key="7">
    <source>
        <dbReference type="Pfam" id="PF00441"/>
    </source>
</evidence>
<dbReference type="Gene3D" id="1.10.540.10">
    <property type="entry name" value="Acyl-CoA dehydrogenase/oxidase, N-terminal domain"/>
    <property type="match status" value="1"/>
</dbReference>
<dbReference type="Pfam" id="PF02770">
    <property type="entry name" value="Acyl-CoA_dh_M"/>
    <property type="match status" value="1"/>
</dbReference>
<feature type="domain" description="Acyl-CoA dehydrogenase/oxidase N-terminal" evidence="9">
    <location>
        <begin position="5"/>
        <end position="124"/>
    </location>
</feature>